<proteinExistence type="predicted"/>
<dbReference type="NCBIfam" id="TIGR03509">
    <property type="entry name" value="OMP_MtrB_PioB"/>
    <property type="match status" value="1"/>
</dbReference>
<protein>
    <submittedName>
        <fullName evidence="2">MtrB/PioB family decaheme-associated outer membrane protein</fullName>
    </submittedName>
</protein>
<dbReference type="RefSeq" id="WP_207379876.1">
    <property type="nucleotide sequence ID" value="NZ_CP071502.1"/>
</dbReference>
<feature type="signal peptide" evidence="1">
    <location>
        <begin position="1"/>
        <end position="24"/>
    </location>
</feature>
<organism evidence="2 3">
    <name type="scientific">Shewanella sedimentimangrovi</name>
    <dbReference type="NCBI Taxonomy" id="2814293"/>
    <lineage>
        <taxon>Bacteria</taxon>
        <taxon>Pseudomonadati</taxon>
        <taxon>Pseudomonadota</taxon>
        <taxon>Gammaproteobacteria</taxon>
        <taxon>Alteromonadales</taxon>
        <taxon>Shewanellaceae</taxon>
        <taxon>Shewanella</taxon>
    </lineage>
</organism>
<sequence>MKTSKLASWILLALYGALPLCASAADDEEDSDFYDIPYETTRLVEFTNWIDIGTKYIFDDSLRYGQFNGESEKGLSAILNGHIFSLDTKDEEKARFYEMDLRDLGTDAQQLQLAFGSIGSYKVNLDYQENYYRELFMNGAQSLYHAAWGTTNLGAPGSDMGDVDSALSRQNLELGLNWDFLEHWNLALSYSQTDKDGSRTRGAYGGPVFLAEAIDSLTTELTTKLQYLGSHYQFSVGYLYSGYENNFDFQDITVLSKGKSIASRLGVDPDNQFHQVNADLLYNLGDKTRIQLYAAKGKARQNAQFLAASINADIEQPVDSLNGEVDYRDLKFYLNHRFSSAVGVNLLMRDTDRDNRTAPLEITYSMIDGTSPRGTYSSMPLSWSEREYAIDGYWRINQLVKLSAGAQTKAFERTSSVAKESDTDKLWLRVNLSPVTSVDAELKVSREDREANEYIAPEKSVFGQPINPLLRQRHKGDVQTDRLQLNLRYNPSAEFSIGLMGDYKDLSYGEPDNFGVQNSKTKSYSLDFAYMPTAQSQITVYAGRNEYDEDQYGERNGTWRVFFADAANVYGLNAKWELVEDSLALEADVNYTDINQDLDSRILTGDDAGTEKDYGLVDSREVWATVTLIYRLDPTAEVRLGYEHMTYDNNDEQYFQLDDVVGAFSNLALADSVDTVSLSYKKFF</sequence>
<dbReference type="Pfam" id="PF11854">
    <property type="entry name" value="MtrB_PioB"/>
    <property type="match status" value="1"/>
</dbReference>
<keyword evidence="1" id="KW-0732">Signal</keyword>
<evidence type="ECO:0000313" key="3">
    <source>
        <dbReference type="Proteomes" id="UP000663207"/>
    </source>
</evidence>
<name>A0ABX7QZ44_9GAMM</name>
<dbReference type="SUPFAM" id="SSF56935">
    <property type="entry name" value="Porins"/>
    <property type="match status" value="2"/>
</dbReference>
<dbReference type="InterPro" id="IPR020016">
    <property type="entry name" value="Decahaem-assoc_OM_MtrB/PioB"/>
</dbReference>
<reference evidence="2 3" key="1">
    <citation type="submission" date="2021-03" db="EMBL/GenBank/DDBJ databases">
        <title>Novel species identification of genus Shewanella.</title>
        <authorList>
            <person name="Liu G."/>
            <person name="Zhang Q."/>
        </authorList>
    </citation>
    <scope>NUCLEOTIDE SEQUENCE [LARGE SCALE GENOMIC DNA]</scope>
    <source>
        <strain evidence="2 3">FJAT-52962</strain>
    </source>
</reference>
<evidence type="ECO:0000313" key="2">
    <source>
        <dbReference type="EMBL" id="QSX36514.1"/>
    </source>
</evidence>
<dbReference type="Proteomes" id="UP000663207">
    <property type="component" value="Chromosome"/>
</dbReference>
<dbReference type="EMBL" id="CP071502">
    <property type="protein sequence ID" value="QSX36514.1"/>
    <property type="molecule type" value="Genomic_DNA"/>
</dbReference>
<keyword evidence="3" id="KW-1185">Reference proteome</keyword>
<accession>A0ABX7QZ44</accession>
<feature type="chain" id="PRO_5045816085" evidence="1">
    <location>
        <begin position="25"/>
        <end position="684"/>
    </location>
</feature>
<gene>
    <name evidence="2" type="ORF">JYB85_14665</name>
</gene>
<evidence type="ECO:0000256" key="1">
    <source>
        <dbReference type="SAM" id="SignalP"/>
    </source>
</evidence>